<evidence type="ECO:0000256" key="3">
    <source>
        <dbReference type="ARBA" id="ARBA00006402"/>
    </source>
</evidence>
<evidence type="ECO:0000313" key="21">
    <source>
        <dbReference type="Proteomes" id="UP000426246"/>
    </source>
</evidence>
<evidence type="ECO:0000256" key="13">
    <source>
        <dbReference type="ARBA" id="ARBA00074306"/>
    </source>
</evidence>
<dbReference type="GO" id="GO:0000155">
    <property type="term" value="F:phosphorelay sensor kinase activity"/>
    <property type="evidence" value="ECO:0007669"/>
    <property type="project" value="InterPro"/>
</dbReference>
<evidence type="ECO:0000256" key="16">
    <source>
        <dbReference type="SAM" id="Phobius"/>
    </source>
</evidence>
<dbReference type="EC" id="2.7.13.3" evidence="4"/>
<feature type="transmembrane region" description="Helical" evidence="16">
    <location>
        <begin position="12"/>
        <end position="31"/>
    </location>
</feature>
<dbReference type="Pfam" id="PF05227">
    <property type="entry name" value="CHASE3"/>
    <property type="match status" value="1"/>
</dbReference>
<dbReference type="SUPFAM" id="SSF47384">
    <property type="entry name" value="Homodimeric domain of signal transducing histidine kinase"/>
    <property type="match status" value="1"/>
</dbReference>
<dbReference type="CDD" id="cd00082">
    <property type="entry name" value="HisKA"/>
    <property type="match status" value="1"/>
</dbReference>
<dbReference type="Gene3D" id="6.10.340.10">
    <property type="match status" value="1"/>
</dbReference>
<evidence type="ECO:0000256" key="5">
    <source>
        <dbReference type="ARBA" id="ARBA00022475"/>
    </source>
</evidence>
<dbReference type="InterPro" id="IPR029016">
    <property type="entry name" value="GAF-like_dom_sf"/>
</dbReference>
<dbReference type="Gene3D" id="3.40.50.2300">
    <property type="match status" value="1"/>
</dbReference>
<dbReference type="InterPro" id="IPR003018">
    <property type="entry name" value="GAF"/>
</dbReference>
<keyword evidence="11" id="KW-0902">Two-component regulatory system</keyword>
<dbReference type="InterPro" id="IPR007891">
    <property type="entry name" value="CHASE3"/>
</dbReference>
<evidence type="ECO:0000256" key="6">
    <source>
        <dbReference type="ARBA" id="ARBA00022553"/>
    </source>
</evidence>
<evidence type="ECO:0000256" key="12">
    <source>
        <dbReference type="ARBA" id="ARBA00023136"/>
    </source>
</evidence>
<sequence>MFTNRRFNIRSKIILGNVIVVIILAISVFVVNGRIAALQHEIDFISNHDIEVHDVTNQMEKNEFNMETGQRGYIITGNQSYLDLYSDGSIKWVESYQKLHELVSDNPVQQKNLSLIKSTIEEWMSVVGDPTIALKKASKTEELNQFFAADPGKKYIEQMRNQFETFLATEKKLTTQRVSSVDHSNYLLKISLYLLLVVVSLISIVIALIISKSIITTLNQVKQMIKAMSSENGDFSKRIEITTKDEISDLGHATNELLESVERFAWLQSNAAEVVSSYQGINNITNLADAFIAKVALLVEASYGVVYIREERRMKDEFVRQASYALYGEHEAGLSFRLGEGLIGQSALDKRTIIIEQVPNHYYRIVSGLGQASPQSLLIVPVIFMNRVEAVIEFASFKAFTQIQQTFIEQIQSNFGAAIHSVTGRMEVERLLNESQTMTEELQAQSEELQAQSEELQMQQEEMLMINENLDKQNQLALIKTAELEKAKDELESSSAELQKSSQYKSDFLANMSHELRTPLNSILILSQMLAENNHKTLTVEEERFSKTIYDSGKDLLNLIDDILDLSKVEAGKIDVIISELNVTEIPDLMKLSFDPIAQSKAIGFDVIIGEGVPEIISTDGQRLQQILKNLLSNAFKFTEQGKVTMKIEKAEPKLVKQLLPKYKNELALAFSIIDTGIGIPLEKQQLIFDAFKQVDGTISRRYGGTGLGLSISLSFARLLGGCLILESEMGKGSNFTLYLPCLSSKDLSSAIQLEIAASSVIRPLYPRAGEVTVTENDIFLNKKVLLAEDDSRNVYALVHAFEAKGITLKVASNGQECLDILRADPSFDLVLMDVMMPVMNGYEAMSAIRMDSILKDMPIIALTAKAMKMDRQKCLEAGASDYISKPIDMAQLYSLMRVWIKQ</sequence>
<dbReference type="SMART" id="SM00387">
    <property type="entry name" value="HATPase_c"/>
    <property type="match status" value="1"/>
</dbReference>
<dbReference type="Pfam" id="PF02518">
    <property type="entry name" value="HATPase_c"/>
    <property type="match status" value="1"/>
</dbReference>
<evidence type="ECO:0000256" key="9">
    <source>
        <dbReference type="ARBA" id="ARBA00022777"/>
    </source>
</evidence>
<dbReference type="RefSeq" id="WP_155703739.1">
    <property type="nucleotide sequence ID" value="NZ_CP034235.1"/>
</dbReference>
<comment type="similarity">
    <text evidence="3">In the N-terminal section; belongs to the phytochrome family.</text>
</comment>
<accession>A0A6B8RQI2</accession>
<dbReference type="InterPro" id="IPR003661">
    <property type="entry name" value="HisK_dim/P_dom"/>
</dbReference>
<dbReference type="CDD" id="cd19410">
    <property type="entry name" value="HK9-like_sensor"/>
    <property type="match status" value="1"/>
</dbReference>
<proteinExistence type="inferred from homology"/>
<dbReference type="PROSITE" id="PS50110">
    <property type="entry name" value="RESPONSE_REGULATORY"/>
    <property type="match status" value="1"/>
</dbReference>
<keyword evidence="12 16" id="KW-0472">Membrane</keyword>
<dbReference type="FunFam" id="3.30.565.10:FF:000010">
    <property type="entry name" value="Sensor histidine kinase RcsC"/>
    <property type="match status" value="1"/>
</dbReference>
<dbReference type="InterPro" id="IPR004358">
    <property type="entry name" value="Sig_transdc_His_kin-like_C"/>
</dbReference>
<dbReference type="GO" id="GO:0005886">
    <property type="term" value="C:plasma membrane"/>
    <property type="evidence" value="ECO:0007669"/>
    <property type="project" value="UniProtKB-SubCell"/>
</dbReference>
<feature type="domain" description="Response regulatory" evidence="18">
    <location>
        <begin position="784"/>
        <end position="901"/>
    </location>
</feature>
<feature type="transmembrane region" description="Helical" evidence="16">
    <location>
        <begin position="186"/>
        <end position="210"/>
    </location>
</feature>
<evidence type="ECO:0000256" key="11">
    <source>
        <dbReference type="ARBA" id="ARBA00023012"/>
    </source>
</evidence>
<dbReference type="InterPro" id="IPR003660">
    <property type="entry name" value="HAMP_dom"/>
</dbReference>
<evidence type="ECO:0000256" key="8">
    <source>
        <dbReference type="ARBA" id="ARBA00022741"/>
    </source>
</evidence>
<keyword evidence="15" id="KW-0175">Coiled coil</keyword>
<gene>
    <name evidence="20" type="ORF">EHS13_28990</name>
</gene>
<dbReference type="PRINTS" id="PR00344">
    <property type="entry name" value="BCTRLSENSOR"/>
</dbReference>
<dbReference type="Gene3D" id="1.10.287.130">
    <property type="match status" value="1"/>
</dbReference>
<name>A0A6B8RQI2_9BACL</name>
<evidence type="ECO:0000259" key="18">
    <source>
        <dbReference type="PROSITE" id="PS50110"/>
    </source>
</evidence>
<dbReference type="InterPro" id="IPR011006">
    <property type="entry name" value="CheY-like_superfamily"/>
</dbReference>
<dbReference type="SMART" id="SM00388">
    <property type="entry name" value="HisKA"/>
    <property type="match status" value="1"/>
</dbReference>
<dbReference type="Pfam" id="PF00672">
    <property type="entry name" value="HAMP"/>
    <property type="match status" value="1"/>
</dbReference>
<dbReference type="InterPro" id="IPR001789">
    <property type="entry name" value="Sig_transdc_resp-reg_receiver"/>
</dbReference>
<dbReference type="OrthoDB" id="9790669at2"/>
<dbReference type="InterPro" id="IPR005467">
    <property type="entry name" value="His_kinase_dom"/>
</dbReference>
<dbReference type="AlphaFoldDB" id="A0A6B8RQI2"/>
<evidence type="ECO:0000259" key="17">
    <source>
        <dbReference type="PROSITE" id="PS50109"/>
    </source>
</evidence>
<keyword evidence="8" id="KW-0547">Nucleotide-binding</keyword>
<comment type="subcellular location">
    <subcellularLocation>
        <location evidence="2">Cell membrane</location>
        <topology evidence="2">Multi-pass membrane protein</topology>
    </subcellularLocation>
</comment>
<dbReference type="InterPro" id="IPR036890">
    <property type="entry name" value="HATPase_C_sf"/>
</dbReference>
<keyword evidence="21" id="KW-1185">Reference proteome</keyword>
<dbReference type="SUPFAM" id="SSF55874">
    <property type="entry name" value="ATPase domain of HSP90 chaperone/DNA topoisomerase II/histidine kinase"/>
    <property type="match status" value="1"/>
</dbReference>
<dbReference type="InterPro" id="IPR036097">
    <property type="entry name" value="HisK_dim/P_sf"/>
</dbReference>
<dbReference type="CDD" id="cd16922">
    <property type="entry name" value="HATPase_EvgS-ArcB-TorS-like"/>
    <property type="match status" value="1"/>
</dbReference>
<feature type="modified residue" description="4-aspartylphosphate" evidence="14">
    <location>
        <position position="834"/>
    </location>
</feature>
<evidence type="ECO:0000256" key="15">
    <source>
        <dbReference type="SAM" id="Coils"/>
    </source>
</evidence>
<dbReference type="PROSITE" id="PS50109">
    <property type="entry name" value="HIS_KIN"/>
    <property type="match status" value="1"/>
</dbReference>
<keyword evidence="16" id="KW-1133">Transmembrane helix</keyword>
<feature type="domain" description="HAMP" evidence="19">
    <location>
        <begin position="212"/>
        <end position="266"/>
    </location>
</feature>
<dbReference type="Pfam" id="PF13185">
    <property type="entry name" value="GAF_2"/>
    <property type="match status" value="1"/>
</dbReference>
<keyword evidence="9" id="KW-0418">Kinase</keyword>
<dbReference type="Proteomes" id="UP000426246">
    <property type="component" value="Chromosome"/>
</dbReference>
<comment type="catalytic activity">
    <reaction evidence="1">
        <text>ATP + protein L-histidine = ADP + protein N-phospho-L-histidine.</text>
        <dbReference type="EC" id="2.7.13.3"/>
    </reaction>
</comment>
<dbReference type="SUPFAM" id="SSF52172">
    <property type="entry name" value="CheY-like"/>
    <property type="match status" value="1"/>
</dbReference>
<reference evidence="21" key="1">
    <citation type="submission" date="2018-11" db="EMBL/GenBank/DDBJ databases">
        <title>Complete genome sequence of Paenibacillus sp. ML311-T8.</title>
        <authorList>
            <person name="Nam Y.-D."/>
            <person name="Kang J."/>
            <person name="Chung W.-H."/>
            <person name="Park Y.S."/>
        </authorList>
    </citation>
    <scope>NUCLEOTIDE SEQUENCE [LARGE SCALE GENOMIC DNA]</scope>
    <source>
        <strain evidence="21">ML311-T8</strain>
    </source>
</reference>
<evidence type="ECO:0000256" key="1">
    <source>
        <dbReference type="ARBA" id="ARBA00000085"/>
    </source>
</evidence>
<dbReference type="CDD" id="cd17546">
    <property type="entry name" value="REC_hyHK_CKI1_RcsC-like"/>
    <property type="match status" value="1"/>
</dbReference>
<organism evidence="20 21">
    <name type="scientific">Paenibacillus psychroresistens</name>
    <dbReference type="NCBI Taxonomy" id="1778678"/>
    <lineage>
        <taxon>Bacteria</taxon>
        <taxon>Bacillati</taxon>
        <taxon>Bacillota</taxon>
        <taxon>Bacilli</taxon>
        <taxon>Bacillales</taxon>
        <taxon>Paenibacillaceae</taxon>
        <taxon>Paenibacillus</taxon>
    </lineage>
</organism>
<keyword evidence="5" id="KW-1003">Cell membrane</keyword>
<dbReference type="Pfam" id="PF00512">
    <property type="entry name" value="HisKA"/>
    <property type="match status" value="1"/>
</dbReference>
<dbReference type="EMBL" id="CP034235">
    <property type="protein sequence ID" value="QGQ98630.1"/>
    <property type="molecule type" value="Genomic_DNA"/>
</dbReference>
<feature type="domain" description="Histidine kinase" evidence="17">
    <location>
        <begin position="511"/>
        <end position="744"/>
    </location>
</feature>
<dbReference type="PROSITE" id="PS50885">
    <property type="entry name" value="HAMP"/>
    <property type="match status" value="1"/>
</dbReference>
<dbReference type="SMART" id="SM00065">
    <property type="entry name" value="GAF"/>
    <property type="match status" value="1"/>
</dbReference>
<dbReference type="KEGG" id="ppsc:EHS13_28990"/>
<dbReference type="SMART" id="SM00448">
    <property type="entry name" value="REC"/>
    <property type="match status" value="1"/>
</dbReference>
<evidence type="ECO:0000256" key="2">
    <source>
        <dbReference type="ARBA" id="ARBA00004651"/>
    </source>
</evidence>
<dbReference type="PANTHER" id="PTHR45339:SF1">
    <property type="entry name" value="HYBRID SIGNAL TRANSDUCTION HISTIDINE KINASE J"/>
    <property type="match status" value="1"/>
</dbReference>
<keyword evidence="16" id="KW-0812">Transmembrane</keyword>
<dbReference type="CDD" id="cd06225">
    <property type="entry name" value="HAMP"/>
    <property type="match status" value="1"/>
</dbReference>
<keyword evidence="6 14" id="KW-0597">Phosphoprotein</keyword>
<evidence type="ECO:0000256" key="4">
    <source>
        <dbReference type="ARBA" id="ARBA00012438"/>
    </source>
</evidence>
<dbReference type="Gene3D" id="3.30.565.10">
    <property type="entry name" value="Histidine kinase-like ATPase, C-terminal domain"/>
    <property type="match status" value="1"/>
</dbReference>
<keyword evidence="7" id="KW-0808">Transferase</keyword>
<dbReference type="Pfam" id="PF00072">
    <property type="entry name" value="Response_reg"/>
    <property type="match status" value="1"/>
</dbReference>
<protein>
    <recommendedName>
        <fullName evidence="13">Circadian input-output histidine kinase CikA</fullName>
        <ecNumber evidence="4">2.7.13.3</ecNumber>
    </recommendedName>
</protein>
<evidence type="ECO:0000256" key="7">
    <source>
        <dbReference type="ARBA" id="ARBA00022679"/>
    </source>
</evidence>
<dbReference type="GO" id="GO:0005524">
    <property type="term" value="F:ATP binding"/>
    <property type="evidence" value="ECO:0007669"/>
    <property type="project" value="UniProtKB-KW"/>
</dbReference>
<evidence type="ECO:0000256" key="10">
    <source>
        <dbReference type="ARBA" id="ARBA00022840"/>
    </source>
</evidence>
<dbReference type="PANTHER" id="PTHR45339">
    <property type="entry name" value="HYBRID SIGNAL TRANSDUCTION HISTIDINE KINASE J"/>
    <property type="match status" value="1"/>
</dbReference>
<keyword evidence="10" id="KW-0067">ATP-binding</keyword>
<dbReference type="InterPro" id="IPR003594">
    <property type="entry name" value="HATPase_dom"/>
</dbReference>
<dbReference type="SMART" id="SM00304">
    <property type="entry name" value="HAMP"/>
    <property type="match status" value="1"/>
</dbReference>
<evidence type="ECO:0000313" key="20">
    <source>
        <dbReference type="EMBL" id="QGQ98630.1"/>
    </source>
</evidence>
<feature type="coiled-coil region" evidence="15">
    <location>
        <begin position="425"/>
        <end position="504"/>
    </location>
</feature>
<evidence type="ECO:0000256" key="14">
    <source>
        <dbReference type="PROSITE-ProRule" id="PRU00169"/>
    </source>
</evidence>
<dbReference type="SUPFAM" id="SSF55781">
    <property type="entry name" value="GAF domain-like"/>
    <property type="match status" value="1"/>
</dbReference>
<evidence type="ECO:0000259" key="19">
    <source>
        <dbReference type="PROSITE" id="PS50885"/>
    </source>
</evidence>
<dbReference type="Gene3D" id="3.30.450.40">
    <property type="match status" value="1"/>
</dbReference>